<organism evidence="3 4">
    <name type="scientific">Actinacidiphila acidipaludis</name>
    <dbReference type="NCBI Taxonomy" id="2873382"/>
    <lineage>
        <taxon>Bacteria</taxon>
        <taxon>Bacillati</taxon>
        <taxon>Actinomycetota</taxon>
        <taxon>Actinomycetes</taxon>
        <taxon>Kitasatosporales</taxon>
        <taxon>Streptomycetaceae</taxon>
        <taxon>Actinacidiphila</taxon>
    </lineage>
</organism>
<name>A0ABS7QI26_9ACTN</name>
<proteinExistence type="predicted"/>
<feature type="domain" description="Lactate utilization protein B C-terminal" evidence="2">
    <location>
        <begin position="4"/>
        <end position="73"/>
    </location>
</feature>
<comment type="caution">
    <text evidence="3">The sequence shown here is derived from an EMBL/GenBank/DDBJ whole genome shotgun (WGS) entry which is preliminary data.</text>
</comment>
<feature type="non-terminal residue" evidence="3">
    <location>
        <position position="1"/>
    </location>
</feature>
<evidence type="ECO:0000313" key="4">
    <source>
        <dbReference type="Proteomes" id="UP000778578"/>
    </source>
</evidence>
<keyword evidence="4" id="KW-1185">Reference proteome</keyword>
<dbReference type="InterPro" id="IPR024569">
    <property type="entry name" value="LutB_C"/>
</dbReference>
<sequence>QPRSHPLERAVMRTAAWLLDHPSAYALARQGATRTRGLRLAELPLPGPARTWRNTREIPRLPDVPFRTWWKKRPAGDGPDTQPAGEDTRR</sequence>
<dbReference type="Pfam" id="PF11870">
    <property type="entry name" value="LutB_C"/>
    <property type="match status" value="1"/>
</dbReference>
<dbReference type="EMBL" id="JAINZZ010000087">
    <property type="protein sequence ID" value="MBY8882805.1"/>
    <property type="molecule type" value="Genomic_DNA"/>
</dbReference>
<reference evidence="3 4" key="1">
    <citation type="submission" date="2021-08" db="EMBL/GenBank/DDBJ databases">
        <title>WGS of actinomycetes from Thailand.</title>
        <authorList>
            <person name="Thawai C."/>
        </authorList>
    </citation>
    <scope>NUCLEOTIDE SEQUENCE [LARGE SCALE GENOMIC DNA]</scope>
    <source>
        <strain evidence="3 4">PLK6-54</strain>
    </source>
</reference>
<accession>A0ABS7QI26</accession>
<evidence type="ECO:0000256" key="1">
    <source>
        <dbReference type="SAM" id="MobiDB-lite"/>
    </source>
</evidence>
<dbReference type="RefSeq" id="WP_222969413.1">
    <property type="nucleotide sequence ID" value="NZ_JAINZZ010000087.1"/>
</dbReference>
<protein>
    <submittedName>
        <fullName evidence="3">DUF3390 domain-containing protein</fullName>
    </submittedName>
</protein>
<feature type="region of interest" description="Disordered" evidence="1">
    <location>
        <begin position="69"/>
        <end position="90"/>
    </location>
</feature>
<evidence type="ECO:0000259" key="2">
    <source>
        <dbReference type="Pfam" id="PF11870"/>
    </source>
</evidence>
<dbReference type="Proteomes" id="UP000778578">
    <property type="component" value="Unassembled WGS sequence"/>
</dbReference>
<evidence type="ECO:0000313" key="3">
    <source>
        <dbReference type="EMBL" id="MBY8882805.1"/>
    </source>
</evidence>
<gene>
    <name evidence="3" type="ORF">K7862_34995</name>
</gene>